<dbReference type="PROSITE" id="PS51257">
    <property type="entry name" value="PROKAR_LIPOPROTEIN"/>
    <property type="match status" value="1"/>
</dbReference>
<evidence type="ECO:0008006" key="3">
    <source>
        <dbReference type="Google" id="ProtNLM"/>
    </source>
</evidence>
<sequence>MLARVWRSTFSSSSSSSSACAARLISPRLIHGCAAEKSVPSLSEGTFRGEHLKLKSGFHDIKGLDDAIDLFDEMIYSRPLPSD</sequence>
<gene>
    <name evidence="1" type="ORF">MERR_LOCUS17009</name>
</gene>
<comment type="caution">
    <text evidence="1">The sequence shown here is derived from an EMBL/GenBank/DDBJ whole genome shotgun (WGS) entry which is preliminary data.</text>
</comment>
<dbReference type="Proteomes" id="UP000467841">
    <property type="component" value="Unassembled WGS sequence"/>
</dbReference>
<name>A0A6D2IHS2_9BRAS</name>
<evidence type="ECO:0000313" key="1">
    <source>
        <dbReference type="EMBL" id="CAA7029774.1"/>
    </source>
</evidence>
<accession>A0A6D2IHS2</accession>
<organism evidence="1 2">
    <name type="scientific">Microthlaspi erraticum</name>
    <dbReference type="NCBI Taxonomy" id="1685480"/>
    <lineage>
        <taxon>Eukaryota</taxon>
        <taxon>Viridiplantae</taxon>
        <taxon>Streptophyta</taxon>
        <taxon>Embryophyta</taxon>
        <taxon>Tracheophyta</taxon>
        <taxon>Spermatophyta</taxon>
        <taxon>Magnoliopsida</taxon>
        <taxon>eudicotyledons</taxon>
        <taxon>Gunneridae</taxon>
        <taxon>Pentapetalae</taxon>
        <taxon>rosids</taxon>
        <taxon>malvids</taxon>
        <taxon>Brassicales</taxon>
        <taxon>Brassicaceae</taxon>
        <taxon>Coluteocarpeae</taxon>
        <taxon>Microthlaspi</taxon>
    </lineage>
</organism>
<protein>
    <recommendedName>
        <fullName evidence="3">Pentatricopeptide repeat-containing protein</fullName>
    </recommendedName>
</protein>
<proteinExistence type="predicted"/>
<keyword evidence="2" id="KW-1185">Reference proteome</keyword>
<dbReference type="AlphaFoldDB" id="A0A6D2IHS2"/>
<dbReference type="EMBL" id="CACVBM020001085">
    <property type="protein sequence ID" value="CAA7029774.1"/>
    <property type="molecule type" value="Genomic_DNA"/>
</dbReference>
<reference evidence="1" key="1">
    <citation type="submission" date="2020-01" db="EMBL/GenBank/DDBJ databases">
        <authorList>
            <person name="Mishra B."/>
        </authorList>
    </citation>
    <scope>NUCLEOTIDE SEQUENCE [LARGE SCALE GENOMIC DNA]</scope>
</reference>
<evidence type="ECO:0000313" key="2">
    <source>
        <dbReference type="Proteomes" id="UP000467841"/>
    </source>
</evidence>